<evidence type="ECO:0000313" key="2">
    <source>
        <dbReference type="Proteomes" id="UP001303046"/>
    </source>
</evidence>
<accession>A0ABR1DXG0</accession>
<name>A0ABR1DXG0_NECAM</name>
<keyword evidence="2" id="KW-1185">Reference proteome</keyword>
<comment type="caution">
    <text evidence="1">The sequence shown here is derived from an EMBL/GenBank/DDBJ whole genome shotgun (WGS) entry which is preliminary data.</text>
</comment>
<gene>
    <name evidence="1" type="primary">Necator_chrV.g18648</name>
    <name evidence="1" type="ORF">RB195_013857</name>
</gene>
<sequence>MLPLEFPHRSLVSLPIFTLRARKLKYKKTHKQTTGHRLCRTLAAAAASRLIALERTGSAVSSSGRFTPIRLHVPSDFSLGPILIESTSNIPQKIRTDSFWFF</sequence>
<proteinExistence type="predicted"/>
<dbReference type="EMBL" id="JAVFWL010000005">
    <property type="protein sequence ID" value="KAK6755127.1"/>
    <property type="molecule type" value="Genomic_DNA"/>
</dbReference>
<evidence type="ECO:0000313" key="1">
    <source>
        <dbReference type="EMBL" id="KAK6755127.1"/>
    </source>
</evidence>
<protein>
    <submittedName>
        <fullName evidence="1">Uncharacterized protein</fullName>
    </submittedName>
</protein>
<dbReference type="Proteomes" id="UP001303046">
    <property type="component" value="Unassembled WGS sequence"/>
</dbReference>
<reference evidence="1 2" key="1">
    <citation type="submission" date="2023-08" db="EMBL/GenBank/DDBJ databases">
        <title>A Necator americanus chromosomal reference genome.</title>
        <authorList>
            <person name="Ilik V."/>
            <person name="Petrzelkova K.J."/>
            <person name="Pardy F."/>
            <person name="Fuh T."/>
            <person name="Niatou-Singa F.S."/>
            <person name="Gouil Q."/>
            <person name="Baker L."/>
            <person name="Ritchie M.E."/>
            <person name="Jex A.R."/>
            <person name="Gazzola D."/>
            <person name="Li H."/>
            <person name="Toshio Fujiwara R."/>
            <person name="Zhan B."/>
            <person name="Aroian R.V."/>
            <person name="Pafco B."/>
            <person name="Schwarz E.M."/>
        </authorList>
    </citation>
    <scope>NUCLEOTIDE SEQUENCE [LARGE SCALE GENOMIC DNA]</scope>
    <source>
        <strain evidence="1 2">Aroian</strain>
        <tissue evidence="1">Whole animal</tissue>
    </source>
</reference>
<organism evidence="1 2">
    <name type="scientific">Necator americanus</name>
    <name type="common">Human hookworm</name>
    <dbReference type="NCBI Taxonomy" id="51031"/>
    <lineage>
        <taxon>Eukaryota</taxon>
        <taxon>Metazoa</taxon>
        <taxon>Ecdysozoa</taxon>
        <taxon>Nematoda</taxon>
        <taxon>Chromadorea</taxon>
        <taxon>Rhabditida</taxon>
        <taxon>Rhabditina</taxon>
        <taxon>Rhabditomorpha</taxon>
        <taxon>Strongyloidea</taxon>
        <taxon>Ancylostomatidae</taxon>
        <taxon>Bunostominae</taxon>
        <taxon>Necator</taxon>
    </lineage>
</organism>